<evidence type="ECO:0000256" key="10">
    <source>
        <dbReference type="ARBA" id="ARBA00023004"/>
    </source>
</evidence>
<protein>
    <submittedName>
        <fullName evidence="16">Cytochrome P450</fullName>
    </submittedName>
</protein>
<reference evidence="16 17" key="1">
    <citation type="journal article" date="2012" name="Science">
        <title>The Paleozoic origin of enzymatic lignin decomposition reconstructed from 31 fungal genomes.</title>
        <authorList>
            <person name="Floudas D."/>
            <person name="Binder M."/>
            <person name="Riley R."/>
            <person name="Barry K."/>
            <person name="Blanchette R.A."/>
            <person name="Henrissat B."/>
            <person name="Martinez A.T."/>
            <person name="Otillar R."/>
            <person name="Spatafora J.W."/>
            <person name="Yadav J.S."/>
            <person name="Aerts A."/>
            <person name="Benoit I."/>
            <person name="Boyd A."/>
            <person name="Carlson A."/>
            <person name="Copeland A."/>
            <person name="Coutinho P.M."/>
            <person name="de Vries R.P."/>
            <person name="Ferreira P."/>
            <person name="Findley K."/>
            <person name="Foster B."/>
            <person name="Gaskell J."/>
            <person name="Glotzer D."/>
            <person name="Gorecki P."/>
            <person name="Heitman J."/>
            <person name="Hesse C."/>
            <person name="Hori C."/>
            <person name="Igarashi K."/>
            <person name="Jurgens J.A."/>
            <person name="Kallen N."/>
            <person name="Kersten P."/>
            <person name="Kohler A."/>
            <person name="Kuees U."/>
            <person name="Kumar T.K.A."/>
            <person name="Kuo A."/>
            <person name="LaButti K."/>
            <person name="Larrondo L.F."/>
            <person name="Lindquist E."/>
            <person name="Ling A."/>
            <person name="Lombard V."/>
            <person name="Lucas S."/>
            <person name="Lundell T."/>
            <person name="Martin R."/>
            <person name="McLaughlin D.J."/>
            <person name="Morgenstern I."/>
            <person name="Morin E."/>
            <person name="Murat C."/>
            <person name="Nagy L.G."/>
            <person name="Nolan M."/>
            <person name="Ohm R.A."/>
            <person name="Patyshakuliyeva A."/>
            <person name="Rokas A."/>
            <person name="Ruiz-Duenas F.J."/>
            <person name="Sabat G."/>
            <person name="Salamov A."/>
            <person name="Samejima M."/>
            <person name="Schmutz J."/>
            <person name="Slot J.C."/>
            <person name="St John F."/>
            <person name="Stenlid J."/>
            <person name="Sun H."/>
            <person name="Sun S."/>
            <person name="Syed K."/>
            <person name="Tsang A."/>
            <person name="Wiebenga A."/>
            <person name="Young D."/>
            <person name="Pisabarro A."/>
            <person name="Eastwood D.C."/>
            <person name="Martin F."/>
            <person name="Cullen D."/>
            <person name="Grigoriev I.V."/>
            <person name="Hibbett D.S."/>
        </authorList>
    </citation>
    <scope>NUCLEOTIDE SEQUENCE [LARGE SCALE GENOMIC DNA]</scope>
    <source>
        <strain evidence="16 17">MD-104</strain>
    </source>
</reference>
<evidence type="ECO:0000256" key="1">
    <source>
        <dbReference type="ARBA" id="ARBA00001971"/>
    </source>
</evidence>
<evidence type="ECO:0000256" key="14">
    <source>
        <dbReference type="RuleBase" id="RU000461"/>
    </source>
</evidence>
<dbReference type="InterPro" id="IPR001128">
    <property type="entry name" value="Cyt_P450"/>
</dbReference>
<comment type="subcellular location">
    <subcellularLocation>
        <location evidence="2">Membrane</location>
    </subcellularLocation>
</comment>
<evidence type="ECO:0000256" key="11">
    <source>
        <dbReference type="ARBA" id="ARBA00023033"/>
    </source>
</evidence>
<dbReference type="Pfam" id="PF00067">
    <property type="entry name" value="p450"/>
    <property type="match status" value="1"/>
</dbReference>
<dbReference type="PRINTS" id="PR00385">
    <property type="entry name" value="P450"/>
</dbReference>
<dbReference type="CDD" id="cd11065">
    <property type="entry name" value="CYP64-like"/>
    <property type="match status" value="1"/>
</dbReference>
<dbReference type="AlphaFoldDB" id="A0A2H3JAZ1"/>
<evidence type="ECO:0000256" key="2">
    <source>
        <dbReference type="ARBA" id="ARBA00004370"/>
    </source>
</evidence>
<proteinExistence type="inferred from homology"/>
<keyword evidence="12 15" id="KW-0472">Membrane</keyword>
<dbReference type="PROSITE" id="PS00086">
    <property type="entry name" value="CYTOCHROME_P450"/>
    <property type="match status" value="1"/>
</dbReference>
<keyword evidence="5 13" id="KW-0349">Heme</keyword>
<gene>
    <name evidence="16" type="ORF">WOLCODRAFT_97658</name>
</gene>
<comment type="cofactor">
    <cofactor evidence="1 13">
        <name>heme</name>
        <dbReference type="ChEBI" id="CHEBI:30413"/>
    </cofactor>
</comment>
<accession>A0A2H3JAZ1</accession>
<dbReference type="PRINTS" id="PR00463">
    <property type="entry name" value="EP450I"/>
</dbReference>
<evidence type="ECO:0000313" key="16">
    <source>
        <dbReference type="EMBL" id="PCH38765.1"/>
    </source>
</evidence>
<dbReference type="InterPro" id="IPR002401">
    <property type="entry name" value="Cyt_P450_E_grp-I"/>
</dbReference>
<keyword evidence="17" id="KW-1185">Reference proteome</keyword>
<comment type="similarity">
    <text evidence="4 14">Belongs to the cytochrome P450 family.</text>
</comment>
<evidence type="ECO:0000256" key="6">
    <source>
        <dbReference type="ARBA" id="ARBA00022692"/>
    </source>
</evidence>
<dbReference type="PANTHER" id="PTHR46300:SF2">
    <property type="entry name" value="CYTOCHROME P450 MONOOXYGENASE ALNH-RELATED"/>
    <property type="match status" value="1"/>
</dbReference>
<evidence type="ECO:0000256" key="12">
    <source>
        <dbReference type="ARBA" id="ARBA00023136"/>
    </source>
</evidence>
<evidence type="ECO:0000256" key="13">
    <source>
        <dbReference type="PIRSR" id="PIRSR602401-1"/>
    </source>
</evidence>
<dbReference type="OrthoDB" id="1103324at2759"/>
<evidence type="ECO:0000256" key="5">
    <source>
        <dbReference type="ARBA" id="ARBA00022617"/>
    </source>
</evidence>
<dbReference type="GO" id="GO:0004497">
    <property type="term" value="F:monooxygenase activity"/>
    <property type="evidence" value="ECO:0007669"/>
    <property type="project" value="UniProtKB-KW"/>
</dbReference>
<keyword evidence="9 14" id="KW-0560">Oxidoreductase</keyword>
<evidence type="ECO:0000256" key="8">
    <source>
        <dbReference type="ARBA" id="ARBA00022989"/>
    </source>
</evidence>
<keyword evidence="8 15" id="KW-1133">Transmembrane helix</keyword>
<comment type="pathway">
    <text evidence="3">Secondary metabolite biosynthesis.</text>
</comment>
<organism evidence="16 17">
    <name type="scientific">Wolfiporia cocos (strain MD-104)</name>
    <name type="common">Brown rot fungus</name>
    <dbReference type="NCBI Taxonomy" id="742152"/>
    <lineage>
        <taxon>Eukaryota</taxon>
        <taxon>Fungi</taxon>
        <taxon>Dikarya</taxon>
        <taxon>Basidiomycota</taxon>
        <taxon>Agaricomycotina</taxon>
        <taxon>Agaricomycetes</taxon>
        <taxon>Polyporales</taxon>
        <taxon>Phaeolaceae</taxon>
        <taxon>Wolfiporia</taxon>
    </lineage>
</organism>
<dbReference type="OMA" id="DNDAGMR"/>
<dbReference type="GO" id="GO:0020037">
    <property type="term" value="F:heme binding"/>
    <property type="evidence" value="ECO:0007669"/>
    <property type="project" value="InterPro"/>
</dbReference>
<dbReference type="EMBL" id="KB467942">
    <property type="protein sequence ID" value="PCH38765.1"/>
    <property type="molecule type" value="Genomic_DNA"/>
</dbReference>
<feature type="transmembrane region" description="Helical" evidence="15">
    <location>
        <begin position="17"/>
        <end position="37"/>
    </location>
</feature>
<dbReference type="Gene3D" id="1.10.630.10">
    <property type="entry name" value="Cytochrome P450"/>
    <property type="match status" value="1"/>
</dbReference>
<dbReference type="InterPro" id="IPR017972">
    <property type="entry name" value="Cyt_P450_CS"/>
</dbReference>
<dbReference type="STRING" id="742152.A0A2H3JAZ1"/>
<evidence type="ECO:0000256" key="3">
    <source>
        <dbReference type="ARBA" id="ARBA00005179"/>
    </source>
</evidence>
<dbReference type="GO" id="GO:0016705">
    <property type="term" value="F:oxidoreductase activity, acting on paired donors, with incorporation or reduction of molecular oxygen"/>
    <property type="evidence" value="ECO:0007669"/>
    <property type="project" value="InterPro"/>
</dbReference>
<dbReference type="Proteomes" id="UP000218811">
    <property type="component" value="Unassembled WGS sequence"/>
</dbReference>
<dbReference type="SUPFAM" id="SSF48264">
    <property type="entry name" value="Cytochrome P450"/>
    <property type="match status" value="1"/>
</dbReference>
<keyword evidence="6 15" id="KW-0812">Transmembrane</keyword>
<dbReference type="GO" id="GO:0005506">
    <property type="term" value="F:iron ion binding"/>
    <property type="evidence" value="ECO:0007669"/>
    <property type="project" value="InterPro"/>
</dbReference>
<dbReference type="GO" id="GO:0016020">
    <property type="term" value="C:membrane"/>
    <property type="evidence" value="ECO:0007669"/>
    <property type="project" value="UniProtKB-SubCell"/>
</dbReference>
<evidence type="ECO:0000256" key="7">
    <source>
        <dbReference type="ARBA" id="ARBA00022723"/>
    </source>
</evidence>
<evidence type="ECO:0000256" key="15">
    <source>
        <dbReference type="SAM" id="Phobius"/>
    </source>
</evidence>
<dbReference type="InterPro" id="IPR036396">
    <property type="entry name" value="Cyt_P450_sf"/>
</dbReference>
<dbReference type="InterPro" id="IPR050364">
    <property type="entry name" value="Cytochrome_P450_fung"/>
</dbReference>
<evidence type="ECO:0000256" key="9">
    <source>
        <dbReference type="ARBA" id="ARBA00023002"/>
    </source>
</evidence>
<keyword evidence="7 13" id="KW-0479">Metal-binding</keyword>
<sequence>MQRCNENEIQVPCTMNIVLNIQLGSVVIVISLLYRFYKTRATPKEMPLPPGPTQLPLLGNVHQFPFKSQHLKFAEWAKEYGNIIYLRMFHQPILAIDDLQTAYELLEKRSAKYSSRPHSVALLDLIGWDAAAALMPYGDTWRMHRRWFMSFFRMSNVPGTYKLQRKTAHRLLVRLLDSPDEYLAHIKKHLSTISGKIGYGIVPDDHFDHLLDDLMATTIEAGALAGSLFDIFPILSYLPGWIPGAGVKRRFTDRKLVVHELQMATHSFMKEEEARSSFVGLLFEKAAASSENRTEIERQAVGAGLQLFAGSIKTTSVLLTFLLAMVLHPEVYSKVQEEVDRVIGGSRLPNFDDRSSLPYLECVIQETYRWNPPFPLAIAHLVTTDDEYRGFRIPKGTIAMPNIWSMSHNPVVYPDPEQFRPERFEEMDKQTRDSADPRRYIFGFGRRICPGRHFADTNVWITAASLISAFHIGKARDAAGHAITPSSKMQPGLISNPEPFICTIKPRSSKVVELLNHIRDDPDM</sequence>
<keyword evidence="10 13" id="KW-0408">Iron</keyword>
<dbReference type="PANTHER" id="PTHR46300">
    <property type="entry name" value="P450, PUTATIVE (EUROFUNG)-RELATED-RELATED"/>
    <property type="match status" value="1"/>
</dbReference>
<name>A0A2H3JAZ1_WOLCO</name>
<feature type="binding site" description="axial binding residue" evidence="13">
    <location>
        <position position="449"/>
    </location>
    <ligand>
        <name>heme</name>
        <dbReference type="ChEBI" id="CHEBI:30413"/>
    </ligand>
    <ligandPart>
        <name>Fe</name>
        <dbReference type="ChEBI" id="CHEBI:18248"/>
    </ligandPart>
</feature>
<evidence type="ECO:0000313" key="17">
    <source>
        <dbReference type="Proteomes" id="UP000218811"/>
    </source>
</evidence>
<keyword evidence="11 14" id="KW-0503">Monooxygenase</keyword>
<evidence type="ECO:0000256" key="4">
    <source>
        <dbReference type="ARBA" id="ARBA00010617"/>
    </source>
</evidence>